<evidence type="ECO:0000313" key="3">
    <source>
        <dbReference type="Proteomes" id="UP000053392"/>
    </source>
</evidence>
<dbReference type="Proteomes" id="UP000053392">
    <property type="component" value="Unassembled WGS sequence"/>
</dbReference>
<dbReference type="HOGENOM" id="CLU_2196831_0_0_1"/>
<proteinExistence type="predicted"/>
<name>A0A0D0VBY0_9TREE</name>
<keyword evidence="3" id="KW-1185">Reference proteome</keyword>
<dbReference type="AlphaFoldDB" id="A0A0D0VBY0"/>
<accession>A0A0D0VBY0</accession>
<evidence type="ECO:0000313" key="2">
    <source>
        <dbReference type="EMBL" id="KIR43964.1"/>
    </source>
</evidence>
<evidence type="ECO:0000256" key="1">
    <source>
        <dbReference type="SAM" id="MobiDB-lite"/>
    </source>
</evidence>
<organism evidence="2 3">
    <name type="scientific">Cryptococcus deuterogattii Ram5</name>
    <dbReference type="NCBI Taxonomy" id="1296110"/>
    <lineage>
        <taxon>Eukaryota</taxon>
        <taxon>Fungi</taxon>
        <taxon>Dikarya</taxon>
        <taxon>Basidiomycota</taxon>
        <taxon>Agaricomycotina</taxon>
        <taxon>Tremellomycetes</taxon>
        <taxon>Tremellales</taxon>
        <taxon>Cryptococcaceae</taxon>
        <taxon>Cryptococcus</taxon>
        <taxon>Cryptococcus gattii species complex</taxon>
    </lineage>
</organism>
<protein>
    <submittedName>
        <fullName evidence="2">Uncharacterized protein</fullName>
    </submittedName>
</protein>
<sequence length="108" mass="11618">MLVMPMNWLSPPAEPPITTPASDEEPPHPVEPPEDPEAPSEANLNYWAARLVPLHDPTPRYSTAPSTSTSTPIPGSGPRSGREGEGKEVVFVACNRIGEEEAHLPESN</sequence>
<dbReference type="EMBL" id="KN847896">
    <property type="protein sequence ID" value="KIR43964.1"/>
    <property type="molecule type" value="Genomic_DNA"/>
</dbReference>
<reference evidence="2 3" key="1">
    <citation type="submission" date="2015-01" db="EMBL/GenBank/DDBJ databases">
        <title>The Genome Sequence of Cryptococcus gattii Ram5.</title>
        <authorList>
            <consortium name="The Broad Institute Genomics Platform"/>
            <person name="Cuomo C."/>
            <person name="Litvintseva A."/>
            <person name="Chen Y."/>
            <person name="Heitman J."/>
            <person name="Sun S."/>
            <person name="Springer D."/>
            <person name="Dromer F."/>
            <person name="Young S."/>
            <person name="Zeng Q."/>
            <person name="Gargeya S."/>
            <person name="Abouelleil A."/>
            <person name="Alvarado L."/>
            <person name="Chapman S.B."/>
            <person name="Gainer-Dewar J."/>
            <person name="Goldberg J."/>
            <person name="Griggs A."/>
            <person name="Gujja S."/>
            <person name="Hansen M."/>
            <person name="Howarth C."/>
            <person name="Imamovic A."/>
            <person name="Larimer J."/>
            <person name="Murphy C."/>
            <person name="Naylor J."/>
            <person name="Pearson M."/>
            <person name="Priest M."/>
            <person name="Roberts A."/>
            <person name="Saif S."/>
            <person name="Shea T."/>
            <person name="Sykes S."/>
            <person name="Wortman J."/>
            <person name="Nusbaum C."/>
            <person name="Birren B."/>
        </authorList>
    </citation>
    <scope>NUCLEOTIDE SEQUENCE [LARGE SCALE GENOMIC DNA]</scope>
    <source>
        <strain evidence="2 3">Ram5</strain>
    </source>
</reference>
<feature type="region of interest" description="Disordered" evidence="1">
    <location>
        <begin position="1"/>
        <end position="88"/>
    </location>
</feature>
<gene>
    <name evidence="2" type="ORF">I313_00811</name>
</gene>
<feature type="compositionally biased region" description="Low complexity" evidence="1">
    <location>
        <begin position="59"/>
        <end position="79"/>
    </location>
</feature>